<comment type="caution">
    <text evidence="1">The sequence shown here is derived from an EMBL/GenBank/DDBJ whole genome shotgun (WGS) entry which is preliminary data.</text>
</comment>
<evidence type="ECO:0000313" key="1">
    <source>
        <dbReference type="EMBL" id="EDS91806.1"/>
    </source>
</evidence>
<gene>
    <name evidence="1" type="ORF">ESCAB7627_2713</name>
</gene>
<organism evidence="1 2">
    <name type="scientific">Escherichia albertii (strain TW07627)</name>
    <dbReference type="NCBI Taxonomy" id="502347"/>
    <lineage>
        <taxon>Bacteria</taxon>
        <taxon>Pseudomonadati</taxon>
        <taxon>Pseudomonadota</taxon>
        <taxon>Gammaproteobacteria</taxon>
        <taxon>Enterobacterales</taxon>
        <taxon>Enterobacteriaceae</taxon>
        <taxon>Escherichia</taxon>
    </lineage>
</organism>
<accession>A0ABC9NNF8</accession>
<protein>
    <submittedName>
        <fullName evidence="1">Uncharacterized protein</fullName>
    </submittedName>
</protein>
<proteinExistence type="predicted"/>
<reference evidence="1 2" key="1">
    <citation type="submission" date="2008-02" db="EMBL/GenBank/DDBJ databases">
        <title>Annotation of Escherichia albertii TW07627.</title>
        <authorList>
            <person name="Sutton G."/>
            <person name="Whittam T.S."/>
            <person name="Sebastian Y."/>
        </authorList>
    </citation>
    <scope>NUCLEOTIDE SEQUENCE [LARGE SCALE GENOMIC DNA]</scope>
    <source>
        <strain evidence="1 2">TW07627</strain>
    </source>
</reference>
<evidence type="ECO:0000313" key="2">
    <source>
        <dbReference type="Proteomes" id="UP000003042"/>
    </source>
</evidence>
<dbReference type="AlphaFoldDB" id="A0ABC9NNF8"/>
<dbReference type="EMBL" id="ABKX01000005">
    <property type="protein sequence ID" value="EDS91806.1"/>
    <property type="molecule type" value="Genomic_DNA"/>
</dbReference>
<sequence>MLISDLIGGQINEIVSFAFRYCKSDKPAFLKDKKSGVIFIKHSFTLTPFNI</sequence>
<name>A0ABC9NNF8_ESCAT</name>
<dbReference type="Proteomes" id="UP000003042">
    <property type="component" value="Unassembled WGS sequence"/>
</dbReference>